<keyword evidence="4" id="KW-0961">Cell wall biogenesis/degradation</keyword>
<dbReference type="RefSeq" id="WP_129316539.1">
    <property type="nucleotide sequence ID" value="NZ_CP197643.1"/>
</dbReference>
<dbReference type="PANTHER" id="PTHR30417:SF1">
    <property type="entry name" value="N-ACETYLMURAMOYL-L-ALANINE AMIDASE AMID"/>
    <property type="match status" value="1"/>
</dbReference>
<evidence type="ECO:0000256" key="3">
    <source>
        <dbReference type="ARBA" id="ARBA00022801"/>
    </source>
</evidence>
<keyword evidence="7" id="KW-1185">Reference proteome</keyword>
<dbReference type="InterPro" id="IPR036505">
    <property type="entry name" value="Amidase/PGRP_sf"/>
</dbReference>
<dbReference type="GO" id="GO:0009254">
    <property type="term" value="P:peptidoglycan turnover"/>
    <property type="evidence" value="ECO:0007669"/>
    <property type="project" value="TreeGrafter"/>
</dbReference>
<dbReference type="SMART" id="SM00644">
    <property type="entry name" value="Ami_2"/>
    <property type="match status" value="1"/>
</dbReference>
<protein>
    <recommendedName>
        <fullName evidence="2">N-acetylmuramoyl-L-alanine amidase</fullName>
        <ecNumber evidence="2">3.5.1.28</ecNumber>
    </recommendedName>
</protein>
<accession>A0A7M3SW89</accession>
<dbReference type="CDD" id="cd06583">
    <property type="entry name" value="PGRP"/>
    <property type="match status" value="1"/>
</dbReference>
<evidence type="ECO:0000256" key="2">
    <source>
        <dbReference type="ARBA" id="ARBA00011901"/>
    </source>
</evidence>
<dbReference type="InterPro" id="IPR002502">
    <property type="entry name" value="Amidase_domain"/>
</dbReference>
<dbReference type="PANTHER" id="PTHR30417">
    <property type="entry name" value="N-ACETYLMURAMOYL-L-ALANINE AMIDASE AMID"/>
    <property type="match status" value="1"/>
</dbReference>
<comment type="caution">
    <text evidence="6">The sequence shown here is derived from an EMBL/GenBank/DDBJ whole genome shotgun (WGS) entry which is preliminary data.</text>
</comment>
<evidence type="ECO:0000313" key="7">
    <source>
        <dbReference type="Proteomes" id="UP000462152"/>
    </source>
</evidence>
<evidence type="ECO:0000256" key="1">
    <source>
        <dbReference type="ARBA" id="ARBA00001561"/>
    </source>
</evidence>
<organism evidence="6 7">
    <name type="scientific">Rothia koreensis</name>
    <dbReference type="NCBI Taxonomy" id="592378"/>
    <lineage>
        <taxon>Bacteria</taxon>
        <taxon>Bacillati</taxon>
        <taxon>Actinomycetota</taxon>
        <taxon>Actinomycetes</taxon>
        <taxon>Micrococcales</taxon>
        <taxon>Micrococcaceae</taxon>
        <taxon>Rothia</taxon>
    </lineage>
</organism>
<comment type="catalytic activity">
    <reaction evidence="1">
        <text>Hydrolyzes the link between N-acetylmuramoyl residues and L-amino acid residues in certain cell-wall glycopeptides.</text>
        <dbReference type="EC" id="3.5.1.28"/>
    </reaction>
</comment>
<dbReference type="AlphaFoldDB" id="A0A7M3SW89"/>
<dbReference type="Proteomes" id="UP000462152">
    <property type="component" value="Unassembled WGS sequence"/>
</dbReference>
<dbReference type="Gene3D" id="3.40.80.10">
    <property type="entry name" value="Peptidoglycan recognition protein-like"/>
    <property type="match status" value="1"/>
</dbReference>
<dbReference type="InterPro" id="IPR051206">
    <property type="entry name" value="NAMLAA_amidase_2"/>
</dbReference>
<dbReference type="EC" id="3.5.1.28" evidence="2"/>
<proteinExistence type="predicted"/>
<evidence type="ECO:0000259" key="5">
    <source>
        <dbReference type="SMART" id="SM00644"/>
    </source>
</evidence>
<dbReference type="GO" id="GO:0009253">
    <property type="term" value="P:peptidoglycan catabolic process"/>
    <property type="evidence" value="ECO:0007669"/>
    <property type="project" value="InterPro"/>
</dbReference>
<sequence length="147" mass="15719">MAAVQVSSPNFTEGREGTAVDRIVIHYIVGTLAAADTTFSDPNSGVSAHYGIGEGEIHQFVDEANTAWHAGDWNFNLRSIGIEHSADPSRAPTQDTYNKSIDLCATICRTYGLDPQSQIVPHSFVVSTDCPGTVDIQAIRDGVSAIL</sequence>
<keyword evidence="3" id="KW-0378">Hydrolase</keyword>
<reference evidence="6 7" key="1">
    <citation type="submission" date="2019-12" db="EMBL/GenBank/DDBJ databases">
        <authorList>
            <person name="Li J."/>
            <person name="Shi Y."/>
            <person name="Xu G."/>
            <person name="Xiao D."/>
            <person name="Ran X."/>
        </authorList>
    </citation>
    <scope>NUCLEOTIDE SEQUENCE [LARGE SCALE GENOMIC DNA]</scope>
    <source>
        <strain evidence="6 7">JCM 15915</strain>
    </source>
</reference>
<dbReference type="EMBL" id="WOGT01000013">
    <property type="protein sequence ID" value="MUN56054.1"/>
    <property type="molecule type" value="Genomic_DNA"/>
</dbReference>
<gene>
    <name evidence="6" type="ORF">GMA10_12690</name>
</gene>
<feature type="domain" description="N-acetylmuramoyl-L-alanine amidase" evidence="5">
    <location>
        <begin position="8"/>
        <end position="132"/>
    </location>
</feature>
<evidence type="ECO:0000256" key="4">
    <source>
        <dbReference type="ARBA" id="ARBA00023316"/>
    </source>
</evidence>
<dbReference type="GO" id="GO:0071555">
    <property type="term" value="P:cell wall organization"/>
    <property type="evidence" value="ECO:0007669"/>
    <property type="project" value="UniProtKB-KW"/>
</dbReference>
<evidence type="ECO:0000313" key="6">
    <source>
        <dbReference type="EMBL" id="MUN56054.1"/>
    </source>
</evidence>
<dbReference type="OrthoDB" id="9758772at2"/>
<dbReference type="GO" id="GO:0008745">
    <property type="term" value="F:N-acetylmuramoyl-L-alanine amidase activity"/>
    <property type="evidence" value="ECO:0007669"/>
    <property type="project" value="UniProtKB-EC"/>
</dbReference>
<dbReference type="SUPFAM" id="SSF55846">
    <property type="entry name" value="N-acetylmuramoyl-L-alanine amidase-like"/>
    <property type="match status" value="1"/>
</dbReference>
<name>A0A7M3SW89_9MICC</name>
<dbReference type="Pfam" id="PF01510">
    <property type="entry name" value="Amidase_2"/>
    <property type="match status" value="1"/>
</dbReference>